<organism evidence="5 6">
    <name type="scientific">Candidimonas humi</name>
    <dbReference type="NCBI Taxonomy" id="683355"/>
    <lineage>
        <taxon>Bacteria</taxon>
        <taxon>Pseudomonadati</taxon>
        <taxon>Pseudomonadota</taxon>
        <taxon>Betaproteobacteria</taxon>
        <taxon>Burkholderiales</taxon>
        <taxon>Alcaligenaceae</taxon>
        <taxon>Candidimonas</taxon>
    </lineage>
</organism>
<feature type="domain" description="Solute-binding protein family 3/N-terminal" evidence="4">
    <location>
        <begin position="16"/>
        <end position="234"/>
    </location>
</feature>
<protein>
    <submittedName>
        <fullName evidence="5">ABC transporter substrate-binding protein</fullName>
    </submittedName>
</protein>
<keyword evidence="6" id="KW-1185">Reference proteome</keyword>
<comment type="caution">
    <text evidence="5">The sequence shown here is derived from an EMBL/GenBank/DDBJ whole genome shotgun (WGS) entry which is preliminary data.</text>
</comment>
<dbReference type="Pfam" id="PF13379">
    <property type="entry name" value="NMT1_2"/>
    <property type="match status" value="1"/>
</dbReference>
<reference evidence="6" key="1">
    <citation type="journal article" date="2019" name="Int. J. Syst. Evol. Microbiol.">
        <title>The Global Catalogue of Microorganisms (GCM) 10K type strain sequencing project: providing services to taxonomists for standard genome sequencing and annotation.</title>
        <authorList>
            <consortium name="The Broad Institute Genomics Platform"/>
            <consortium name="The Broad Institute Genome Sequencing Center for Infectious Disease"/>
            <person name="Wu L."/>
            <person name="Ma J."/>
        </authorList>
    </citation>
    <scope>NUCLEOTIDE SEQUENCE [LARGE SCALE GENOMIC DNA]</scope>
    <source>
        <strain evidence="6">LMG 24813</strain>
    </source>
</reference>
<comment type="subcellular location">
    <subcellularLocation>
        <location evidence="1">Periplasm</location>
    </subcellularLocation>
</comment>
<gene>
    <name evidence="5" type="ORF">ACFOY1_16805</name>
</gene>
<dbReference type="SMART" id="SM00062">
    <property type="entry name" value="PBPb"/>
    <property type="match status" value="1"/>
</dbReference>
<proteinExistence type="inferred from homology"/>
<dbReference type="PANTHER" id="PTHR30024:SF47">
    <property type="entry name" value="TAURINE-BINDING PERIPLASMIC PROTEIN"/>
    <property type="match status" value="1"/>
</dbReference>
<dbReference type="InterPro" id="IPR001638">
    <property type="entry name" value="Solute-binding_3/MltF_N"/>
</dbReference>
<evidence type="ECO:0000259" key="4">
    <source>
        <dbReference type="SMART" id="SM00062"/>
    </source>
</evidence>
<evidence type="ECO:0000256" key="1">
    <source>
        <dbReference type="ARBA" id="ARBA00004418"/>
    </source>
</evidence>
<evidence type="ECO:0000256" key="3">
    <source>
        <dbReference type="ARBA" id="ARBA00022729"/>
    </source>
</evidence>
<evidence type="ECO:0000256" key="2">
    <source>
        <dbReference type="ARBA" id="ARBA00010742"/>
    </source>
</evidence>
<evidence type="ECO:0000313" key="6">
    <source>
        <dbReference type="Proteomes" id="UP001595848"/>
    </source>
</evidence>
<dbReference type="Proteomes" id="UP001595848">
    <property type="component" value="Unassembled WGS sequence"/>
</dbReference>
<evidence type="ECO:0000313" key="5">
    <source>
        <dbReference type="EMBL" id="MFC4202614.1"/>
    </source>
</evidence>
<name>A0ABV8P3F8_9BURK</name>
<dbReference type="PANTHER" id="PTHR30024">
    <property type="entry name" value="ALIPHATIC SULFONATES-BINDING PROTEIN-RELATED"/>
    <property type="match status" value="1"/>
</dbReference>
<comment type="similarity">
    <text evidence="2">Belongs to the bacterial solute-binding protein SsuA/TauA family.</text>
</comment>
<dbReference type="EMBL" id="JBHSBV010000006">
    <property type="protein sequence ID" value="MFC4202614.1"/>
    <property type="molecule type" value="Genomic_DNA"/>
</dbReference>
<keyword evidence="3" id="KW-0732">Signal</keyword>
<sequence length="328" mass="35150">MAPAGQARAADSAQKLIRIGVQQGLSGATPLKYVKWIEEQGYKVEWTTFQNAGASSTALVAGSIDMQAAGLAPEMALATKAPNVWLVGTSELNSSQLVVSEKSGISKVADLKGKTISTAGPGSQQYALLVAALAKNGLTVRDLRLISTPANTMPALLEKGSIDGFFAWPPFTSQVLQQGKGKLLISATPEFHASIGGKGPWVGEGWEVNSKFAQAHPDAVIAVLRAEIRYFDLLHKSPEQGYELMAKAAHISPEHVAYIIKQGYDAYPTDIRPDPEVIKSMLNLIQNAGLISQANDLDKEKFIKNFIHPEFSEEALKKEQAAGRTGAK</sequence>
<dbReference type="CDD" id="cd01008">
    <property type="entry name" value="PBP2_NrtA_SsuA_CpmA_like"/>
    <property type="match status" value="1"/>
</dbReference>
<accession>A0ABV8P3F8</accession>
<dbReference type="RefSeq" id="WP_217964618.1">
    <property type="nucleotide sequence ID" value="NZ_JAHTBN010000004.1"/>
</dbReference>